<accession>A4TFZ1</accession>
<evidence type="ECO:0000313" key="1">
    <source>
        <dbReference type="EMBL" id="ABP47949.1"/>
    </source>
</evidence>
<proteinExistence type="predicted"/>
<dbReference type="AlphaFoldDB" id="A4TFZ1"/>
<protein>
    <submittedName>
        <fullName evidence="1">Uncharacterized protein</fullName>
    </submittedName>
</protein>
<dbReference type="HOGENOM" id="CLU_1903737_0_0_11"/>
<organism evidence="1">
    <name type="scientific">Mycolicibacterium gilvum (strain PYR-GCK)</name>
    <name type="common">Mycobacterium gilvum (strain PYR-GCK)</name>
    <dbReference type="NCBI Taxonomy" id="350054"/>
    <lineage>
        <taxon>Bacteria</taxon>
        <taxon>Bacillati</taxon>
        <taxon>Actinomycetota</taxon>
        <taxon>Actinomycetes</taxon>
        <taxon>Mycobacteriales</taxon>
        <taxon>Mycobacteriaceae</taxon>
        <taxon>Mycolicibacterium</taxon>
    </lineage>
</organism>
<geneLocation type="plasmid" evidence="1">
    <name>pMFLV01</name>
</geneLocation>
<dbReference type="EMBL" id="CP000657">
    <property type="protein sequence ID" value="ABP47949.1"/>
    <property type="molecule type" value="Genomic_DNA"/>
</dbReference>
<gene>
    <name evidence="1" type="ordered locus">Mflv_5488</name>
</gene>
<keyword evidence="1" id="KW-0614">Plasmid</keyword>
<dbReference type="KEGG" id="mgi:Mflv_5488"/>
<name>A4TFZ1_MYCGI</name>
<reference evidence="1" key="1">
    <citation type="submission" date="2007-04" db="EMBL/GenBank/DDBJ databases">
        <title>Complete sequence of plasmid1 pMFLV01 of Mycobacterium gilvum PYR-GCK.</title>
        <authorList>
            <consortium name="US DOE Joint Genome Institute"/>
            <person name="Copeland A."/>
            <person name="Lucas S."/>
            <person name="Lapidus A."/>
            <person name="Barry K."/>
            <person name="Detter J.C."/>
            <person name="Glavina del Rio T."/>
            <person name="Hammon N."/>
            <person name="Israni S."/>
            <person name="Dalin E."/>
            <person name="Tice H."/>
            <person name="Pitluck S."/>
            <person name="Chain P."/>
            <person name="Malfatti S."/>
            <person name="Shin M."/>
            <person name="Vergez L."/>
            <person name="Schmutz J."/>
            <person name="Larimer F."/>
            <person name="Land M."/>
            <person name="Hauser L."/>
            <person name="Kyrpides N."/>
            <person name="Mikhailova N."/>
            <person name="Miller C."/>
            <person name="Richardson P."/>
        </authorList>
    </citation>
    <scope>NUCLEOTIDE SEQUENCE</scope>
    <source>
        <strain evidence="1">PYR-GCK</strain>
        <plasmid evidence="1">pMFLV01</plasmid>
    </source>
</reference>
<sequence>MGVVHELLPFLEQYRLQAISLRSNVGGVLIDWSSEFDAYLTRLEESDQADDQRRLDLLYAELEVLADLDGVPTDDTATLKRVRQSRRYQVWRVAHPFEAGFAVRLIVWFPSDREVVVALFSADKANMGDVFYDSVGTRADAAIDSWKMQTDRERPGDE</sequence>